<sequence>MSNSASSGSAAAGHTDRFAALADARRRTLLRLVHERSPDGIGKDDLAAEFAAVTADTRRHNVSADDQQRALVELHHKLLPRLTDAGLLETDDDDVVRVPDEQLLDDTVFAEALSGSNRDLEATTLDALFEALADERRRRTLAILGDRYQPVTTAALARAVAAAEADAVGHEVPQDRVDEVRTALVHVHLPLLHEATLIGYDDESGRVSYEGHPRVRTEWVRSTDGTPAIETASTDADAAPDARRSPFPL</sequence>
<dbReference type="RefSeq" id="WP_084158213.1">
    <property type="nucleotide sequence ID" value="NZ_CP101873.1"/>
</dbReference>
<proteinExistence type="predicted"/>
<dbReference type="Pfam" id="PF24035">
    <property type="entry name" value="DUF7344"/>
    <property type="match status" value="2"/>
</dbReference>
<feature type="compositionally biased region" description="Basic and acidic residues" evidence="1">
    <location>
        <begin position="240"/>
        <end position="249"/>
    </location>
</feature>
<dbReference type="Gene3D" id="1.10.10.10">
    <property type="entry name" value="Winged helix-like DNA-binding domain superfamily/Winged helix DNA-binding domain"/>
    <property type="match status" value="1"/>
</dbReference>
<dbReference type="InterPro" id="IPR036388">
    <property type="entry name" value="WH-like_DNA-bd_sf"/>
</dbReference>
<feature type="region of interest" description="Disordered" evidence="1">
    <location>
        <begin position="224"/>
        <end position="249"/>
    </location>
</feature>
<evidence type="ECO:0000259" key="2">
    <source>
        <dbReference type="Pfam" id="PF24035"/>
    </source>
</evidence>
<dbReference type="EMBL" id="CP101873">
    <property type="protein sequence ID" value="WMT07842.1"/>
    <property type="molecule type" value="Genomic_DNA"/>
</dbReference>
<protein>
    <recommendedName>
        <fullName evidence="2">DUF7344 domain-containing protein</fullName>
    </recommendedName>
</protein>
<reference evidence="4 5" key="1">
    <citation type="submission" date="2022-07" db="EMBL/GenBank/DDBJ databases">
        <title>Two temperate virus in Haloterrigena jeotgali A29.</title>
        <authorList>
            <person name="Deng X."/>
        </authorList>
    </citation>
    <scope>NUCLEOTIDE SEQUENCE [LARGE SCALE GENOMIC DNA]</scope>
    <source>
        <strain evidence="4 5">A29</strain>
    </source>
</reference>
<evidence type="ECO:0000313" key="4">
    <source>
        <dbReference type="EMBL" id="WMT08474.1"/>
    </source>
</evidence>
<keyword evidence="5" id="KW-1185">Reference proteome</keyword>
<evidence type="ECO:0000256" key="1">
    <source>
        <dbReference type="SAM" id="MobiDB-lite"/>
    </source>
</evidence>
<evidence type="ECO:0000313" key="3">
    <source>
        <dbReference type="EMBL" id="WMT07842.1"/>
    </source>
</evidence>
<organism evidence="4 5">
    <name type="scientific">Natrinema thermotolerans</name>
    <dbReference type="NCBI Taxonomy" id="121872"/>
    <lineage>
        <taxon>Archaea</taxon>
        <taxon>Methanobacteriati</taxon>
        <taxon>Methanobacteriota</taxon>
        <taxon>Stenosarchaea group</taxon>
        <taxon>Halobacteria</taxon>
        <taxon>Halobacteriales</taxon>
        <taxon>Natrialbaceae</taxon>
        <taxon>Natrinema</taxon>
    </lineage>
</organism>
<name>A0AAF0PDG0_9EURY</name>
<dbReference type="EMBL" id="CP101873">
    <property type="protein sequence ID" value="WMT08474.1"/>
    <property type="molecule type" value="Genomic_DNA"/>
</dbReference>
<dbReference type="GeneID" id="84216479"/>
<dbReference type="AlphaFoldDB" id="A0AAF0PDG0"/>
<gene>
    <name evidence="4" type="ORF">NP511_02310</name>
    <name evidence="3" type="ORF">NP511_21025</name>
</gene>
<feature type="domain" description="DUF7344" evidence="2">
    <location>
        <begin position="129"/>
        <end position="208"/>
    </location>
</feature>
<dbReference type="Proteomes" id="UP001224926">
    <property type="component" value="Chromosome"/>
</dbReference>
<feature type="domain" description="DUF7344" evidence="2">
    <location>
        <begin position="18"/>
        <end position="94"/>
    </location>
</feature>
<accession>A0AAF0PDG0</accession>
<evidence type="ECO:0000313" key="5">
    <source>
        <dbReference type="Proteomes" id="UP001224926"/>
    </source>
</evidence>
<dbReference type="InterPro" id="IPR055768">
    <property type="entry name" value="DUF7344"/>
</dbReference>